<evidence type="ECO:0000256" key="1">
    <source>
        <dbReference type="ARBA" id="ARBA00004167"/>
    </source>
</evidence>
<name>A0A5S4XGV9_9BRAD</name>
<dbReference type="AlphaFoldDB" id="A0A5S4XGV9"/>
<dbReference type="Pfam" id="PF07886">
    <property type="entry name" value="BA14K"/>
    <property type="match status" value="1"/>
</dbReference>
<evidence type="ECO:0000256" key="5">
    <source>
        <dbReference type="ARBA" id="ARBA00022734"/>
    </source>
</evidence>
<dbReference type="EMBL" id="VSSR01000001">
    <property type="protein sequence ID" value="TYL88774.1"/>
    <property type="molecule type" value="Genomic_DNA"/>
</dbReference>
<evidence type="ECO:0000256" key="4">
    <source>
        <dbReference type="ARBA" id="ARBA00022475"/>
    </source>
</evidence>
<keyword evidence="4" id="KW-0472">Membrane</keyword>
<comment type="function">
    <text evidence="6">Has immunoglobulin-binding and hemagglutination properties, and can bind to mannose. Essential for virulence. May be involved in LPS biosynthesis or polysaccharide transport.</text>
</comment>
<evidence type="ECO:0000313" key="9">
    <source>
        <dbReference type="Proteomes" id="UP000324853"/>
    </source>
</evidence>
<keyword evidence="5" id="KW-0430">Lectin</keyword>
<evidence type="ECO:0000256" key="6">
    <source>
        <dbReference type="ARBA" id="ARBA00025321"/>
    </source>
</evidence>
<keyword evidence="4" id="KW-1003">Cell membrane</keyword>
<gene>
    <name evidence="8" type="ORF">FXB38_00065</name>
</gene>
<evidence type="ECO:0000256" key="2">
    <source>
        <dbReference type="ARBA" id="ARBA00010270"/>
    </source>
</evidence>
<accession>A0A5S4XGV9</accession>
<dbReference type="OrthoDB" id="8256082at2"/>
<comment type="caution">
    <text evidence="8">The sequence shown here is derived from an EMBL/GenBank/DDBJ whole genome shotgun (WGS) entry which is preliminary data.</text>
</comment>
<protein>
    <recommendedName>
        <fullName evidence="3">Lectin-like protein BA14k</fullName>
    </recommendedName>
</protein>
<comment type="similarity">
    <text evidence="2">Belongs to the BA14k family.</text>
</comment>
<evidence type="ECO:0000313" key="8">
    <source>
        <dbReference type="EMBL" id="TYL88774.1"/>
    </source>
</evidence>
<evidence type="ECO:0000256" key="3">
    <source>
        <dbReference type="ARBA" id="ARBA00020552"/>
    </source>
</evidence>
<dbReference type="GO" id="GO:0016020">
    <property type="term" value="C:membrane"/>
    <property type="evidence" value="ECO:0007669"/>
    <property type="project" value="UniProtKB-SubCell"/>
</dbReference>
<sequence>MPSGRPNVQFAPCGPAPRQGDAKGTPSAAPRPERRRKASTVRSCRVQRPRGNLALHAHTGVNPGTTAVSVGLIPGKRSLTMNSLRVLSAAAALALVLPMATPSFAQGPGGRGGGGGGHFGGGGGAHIGGGGGGAHFGGGGFSGGARMGGGGGNFAAGAAARPSAGPAAGPAFNGGGRNFAAAGGHWNGGGGNWHGGGWHRRGGGFWPGVAAGAAIGAIGSSYAYYGGGPYYGDSYYDDSYYDDGASVAVVPDTGGDSSGYCAQRYRSYDPASGTYLGYDGLRHPCP</sequence>
<dbReference type="Proteomes" id="UP000324853">
    <property type="component" value="Unassembled WGS sequence"/>
</dbReference>
<dbReference type="GO" id="GO:0030246">
    <property type="term" value="F:carbohydrate binding"/>
    <property type="evidence" value="ECO:0007669"/>
    <property type="project" value="UniProtKB-KW"/>
</dbReference>
<dbReference type="InterPro" id="IPR012413">
    <property type="entry name" value="BA14K"/>
</dbReference>
<comment type="subcellular location">
    <subcellularLocation>
        <location evidence="1">Membrane</location>
        <topology evidence="1">Single-pass membrane protein</topology>
    </subcellularLocation>
</comment>
<organism evidence="8 9">
    <name type="scientific">Bradyrhizobium cytisi</name>
    <dbReference type="NCBI Taxonomy" id="515489"/>
    <lineage>
        <taxon>Bacteria</taxon>
        <taxon>Pseudomonadati</taxon>
        <taxon>Pseudomonadota</taxon>
        <taxon>Alphaproteobacteria</taxon>
        <taxon>Hyphomicrobiales</taxon>
        <taxon>Nitrobacteraceae</taxon>
        <taxon>Bradyrhizobium</taxon>
    </lineage>
</organism>
<evidence type="ECO:0000256" key="7">
    <source>
        <dbReference type="SAM" id="MobiDB-lite"/>
    </source>
</evidence>
<feature type="region of interest" description="Disordered" evidence="7">
    <location>
        <begin position="1"/>
        <end position="43"/>
    </location>
</feature>
<keyword evidence="9" id="KW-1185">Reference proteome</keyword>
<reference evidence="8 9" key="1">
    <citation type="submission" date="2019-08" db="EMBL/GenBank/DDBJ databases">
        <title>Bradyrhizobium hipponensis sp. nov., a rhizobium isolated from a Lupinus angustifolius root nodule in Tunisia.</title>
        <authorList>
            <person name="Off K."/>
            <person name="Rejili M."/>
            <person name="Mars M."/>
            <person name="Brachmann A."/>
            <person name="Marin M."/>
        </authorList>
    </citation>
    <scope>NUCLEOTIDE SEQUENCE [LARGE SCALE GENOMIC DNA]</scope>
    <source>
        <strain evidence="8 9">CTAW11</strain>
    </source>
</reference>
<proteinExistence type="inferred from homology"/>